<organism evidence="1">
    <name type="scientific">Oryza punctata</name>
    <name type="common">Red rice</name>
    <dbReference type="NCBI Taxonomy" id="4537"/>
    <lineage>
        <taxon>Eukaryota</taxon>
        <taxon>Viridiplantae</taxon>
        <taxon>Streptophyta</taxon>
        <taxon>Embryophyta</taxon>
        <taxon>Tracheophyta</taxon>
        <taxon>Spermatophyta</taxon>
        <taxon>Magnoliopsida</taxon>
        <taxon>Liliopsida</taxon>
        <taxon>Poales</taxon>
        <taxon>Poaceae</taxon>
        <taxon>BOP clade</taxon>
        <taxon>Oryzoideae</taxon>
        <taxon>Oryzeae</taxon>
        <taxon>Oryzinae</taxon>
        <taxon>Oryza</taxon>
    </lineage>
</organism>
<dbReference type="EnsemblPlants" id="OPUNC09G16130.1">
    <property type="protein sequence ID" value="OPUNC09G16130.1"/>
    <property type="gene ID" value="OPUNC09G16130"/>
</dbReference>
<dbReference type="Gramene" id="OPUNC09G16130.1">
    <property type="protein sequence ID" value="OPUNC09G16130.1"/>
    <property type="gene ID" value="OPUNC09G16130"/>
</dbReference>
<proteinExistence type="predicted"/>
<dbReference type="Proteomes" id="UP000026962">
    <property type="component" value="Chromosome 9"/>
</dbReference>
<accession>A0A0E0M3W4</accession>
<protein>
    <submittedName>
        <fullName evidence="1">Uncharacterized protein</fullName>
    </submittedName>
</protein>
<dbReference type="HOGENOM" id="CLU_2578009_0_0_1"/>
<evidence type="ECO:0000313" key="1">
    <source>
        <dbReference type="EnsemblPlants" id="OPUNC09G16130.1"/>
    </source>
</evidence>
<keyword evidence="2" id="KW-1185">Reference proteome</keyword>
<dbReference type="AlphaFoldDB" id="A0A0E0M3W4"/>
<evidence type="ECO:0000313" key="2">
    <source>
        <dbReference type="Proteomes" id="UP000026962"/>
    </source>
</evidence>
<sequence length="81" mass="9157">MIGSGCKINYHGNTLQTNGSLLSRLGITPIYRRRCNIQITNNENSLPKSQQLFPSSLEDIGRRYEMKTLPPQNSAHLSVQR</sequence>
<name>A0A0E0M3W4_ORYPU</name>
<reference evidence="1" key="1">
    <citation type="submission" date="2015-04" db="UniProtKB">
        <authorList>
            <consortium name="EnsemblPlants"/>
        </authorList>
    </citation>
    <scope>IDENTIFICATION</scope>
</reference>
<reference evidence="1" key="2">
    <citation type="submission" date="2018-05" db="EMBL/GenBank/DDBJ databases">
        <title>OpunRS2 (Oryza punctata Reference Sequence Version 2).</title>
        <authorList>
            <person name="Zhang J."/>
            <person name="Kudrna D."/>
            <person name="Lee S."/>
            <person name="Talag J."/>
            <person name="Welchert J."/>
            <person name="Wing R.A."/>
        </authorList>
    </citation>
    <scope>NUCLEOTIDE SEQUENCE [LARGE SCALE GENOMIC DNA]</scope>
</reference>